<dbReference type="OrthoDB" id="9793819at2"/>
<comment type="function">
    <text evidence="2">Hydrolyzes RNA 2',3'-cyclic phosphodiester to an RNA 2'-phosphomonoester.</text>
</comment>
<dbReference type="GO" id="GO:0004113">
    <property type="term" value="F:2',3'-cyclic-nucleotide 3'-phosphodiesterase activity"/>
    <property type="evidence" value="ECO:0007669"/>
    <property type="project" value="InterPro"/>
</dbReference>
<dbReference type="Proteomes" id="UP000182466">
    <property type="component" value="Unassembled WGS sequence"/>
</dbReference>
<dbReference type="GO" id="GO:0016874">
    <property type="term" value="F:ligase activity"/>
    <property type="evidence" value="ECO:0007669"/>
    <property type="project" value="UniProtKB-KW"/>
</dbReference>
<keyword evidence="4" id="KW-1185">Reference proteome</keyword>
<evidence type="ECO:0000313" key="4">
    <source>
        <dbReference type="Proteomes" id="UP000182466"/>
    </source>
</evidence>
<dbReference type="EMBL" id="FPAW01000003">
    <property type="protein sequence ID" value="SFT55092.1"/>
    <property type="molecule type" value="Genomic_DNA"/>
</dbReference>
<organism evidence="3 4">
    <name type="scientific">Sedimentitalea nanhaiensis</name>
    <dbReference type="NCBI Taxonomy" id="999627"/>
    <lineage>
        <taxon>Bacteria</taxon>
        <taxon>Pseudomonadati</taxon>
        <taxon>Pseudomonadota</taxon>
        <taxon>Alphaproteobacteria</taxon>
        <taxon>Rhodobacterales</taxon>
        <taxon>Paracoccaceae</taxon>
        <taxon>Sedimentitalea</taxon>
    </lineage>
</organism>
<dbReference type="InterPro" id="IPR009097">
    <property type="entry name" value="Cyclic_Pdiesterase"/>
</dbReference>
<name>A0A1I6YXC2_9RHOB</name>
<feature type="active site" description="Proton donor" evidence="2">
    <location>
        <position position="36"/>
    </location>
</feature>
<evidence type="ECO:0000313" key="3">
    <source>
        <dbReference type="EMBL" id="SFT55092.1"/>
    </source>
</evidence>
<evidence type="ECO:0000256" key="2">
    <source>
        <dbReference type="HAMAP-Rule" id="MF_01940"/>
    </source>
</evidence>
<dbReference type="eggNOG" id="COG1514">
    <property type="taxonomic scope" value="Bacteria"/>
</dbReference>
<comment type="catalytic activity">
    <reaction evidence="2">
        <text>a 3'-end 2',3'-cyclophospho-ribonucleotide-RNA + H2O = a 3'-end 2'-phospho-ribonucleotide-RNA + H(+)</text>
        <dbReference type="Rhea" id="RHEA:11828"/>
        <dbReference type="Rhea" id="RHEA-COMP:10464"/>
        <dbReference type="Rhea" id="RHEA-COMP:17353"/>
        <dbReference type="ChEBI" id="CHEBI:15377"/>
        <dbReference type="ChEBI" id="CHEBI:15378"/>
        <dbReference type="ChEBI" id="CHEBI:83064"/>
        <dbReference type="ChEBI" id="CHEBI:173113"/>
        <dbReference type="EC" id="3.1.4.58"/>
    </reaction>
</comment>
<comment type="similarity">
    <text evidence="2">Belongs to the 2H phosphoesterase superfamily. ThpR family.</text>
</comment>
<feature type="short sequence motif" description="HXTX 1" evidence="2">
    <location>
        <begin position="36"/>
        <end position="39"/>
    </location>
</feature>
<dbReference type="InterPro" id="IPR004175">
    <property type="entry name" value="RNA_CPDase"/>
</dbReference>
<dbReference type="AlphaFoldDB" id="A0A1I6YXC2"/>
<proteinExistence type="inferred from homology"/>
<sequence length="180" mass="19936">MRAFVALELPDEVIDALLRVQSRLPVGRPVVRDNLHLTLAFLDDQRDNTLEDFHDELSGLRWPQFGVVLTGLGAFGGDRPRQVFLDVAENPALTGLHNRTVAAARRAGIVLQRRRYHPHVTLARLRPGADSAGRLQAFFAAEAGVVLPRFEARSFALFRSDLRPGGAVHDVLARYELAQG</sequence>
<dbReference type="HAMAP" id="MF_01940">
    <property type="entry name" value="RNA_CPDase"/>
    <property type="match status" value="1"/>
</dbReference>
<dbReference type="Pfam" id="PF13563">
    <property type="entry name" value="2_5_RNA_ligase2"/>
    <property type="match status" value="1"/>
</dbReference>
<evidence type="ECO:0000256" key="1">
    <source>
        <dbReference type="ARBA" id="ARBA00022801"/>
    </source>
</evidence>
<dbReference type="Gene3D" id="3.90.1140.10">
    <property type="entry name" value="Cyclic phosphodiesterase"/>
    <property type="match status" value="1"/>
</dbReference>
<dbReference type="NCBIfam" id="TIGR02258">
    <property type="entry name" value="2_5_ligase"/>
    <property type="match status" value="1"/>
</dbReference>
<protein>
    <recommendedName>
        <fullName evidence="2">RNA 2',3'-cyclic phosphodiesterase</fullName>
        <shortName evidence="2">RNA 2',3'-CPDase</shortName>
        <ecNumber evidence="2">3.1.4.58</ecNumber>
    </recommendedName>
</protein>
<dbReference type="GO" id="GO:0008664">
    <property type="term" value="F:RNA 2',3'-cyclic 3'-phosphodiesterase activity"/>
    <property type="evidence" value="ECO:0007669"/>
    <property type="project" value="UniProtKB-EC"/>
</dbReference>
<reference evidence="3 4" key="1">
    <citation type="submission" date="2016-10" db="EMBL/GenBank/DDBJ databases">
        <authorList>
            <person name="de Groot N.N."/>
        </authorList>
    </citation>
    <scope>NUCLEOTIDE SEQUENCE [LARGE SCALE GENOMIC DNA]</scope>
    <source>
        <strain evidence="3 4">CGMCC 1.10959</strain>
    </source>
</reference>
<feature type="active site" description="Proton acceptor" evidence="2">
    <location>
        <position position="119"/>
    </location>
</feature>
<dbReference type="PANTHER" id="PTHR35561:SF1">
    <property type="entry name" value="RNA 2',3'-CYCLIC PHOSPHODIESTERASE"/>
    <property type="match status" value="1"/>
</dbReference>
<dbReference type="PANTHER" id="PTHR35561">
    <property type="entry name" value="RNA 2',3'-CYCLIC PHOSPHODIESTERASE"/>
    <property type="match status" value="1"/>
</dbReference>
<feature type="short sequence motif" description="HXTX 2" evidence="2">
    <location>
        <begin position="119"/>
        <end position="122"/>
    </location>
</feature>
<dbReference type="EC" id="3.1.4.58" evidence="2"/>
<keyword evidence="3" id="KW-0436">Ligase</keyword>
<gene>
    <name evidence="3" type="ORF">SAMN05216236_10390</name>
</gene>
<keyword evidence="1 2" id="KW-0378">Hydrolase</keyword>
<dbReference type="RefSeq" id="WP_027262438.1">
    <property type="nucleotide sequence ID" value="NZ_FPAW01000003.1"/>
</dbReference>
<dbReference type="SUPFAM" id="SSF55144">
    <property type="entry name" value="LigT-like"/>
    <property type="match status" value="1"/>
</dbReference>
<accession>A0A1I6YXC2</accession>
<dbReference type="STRING" id="999627.SAMN05216236_10390"/>